<dbReference type="EMBL" id="JBHTIH010000002">
    <property type="protein sequence ID" value="MFD0738230.1"/>
    <property type="molecule type" value="Genomic_DNA"/>
</dbReference>
<feature type="region of interest" description="Disordered" evidence="1">
    <location>
        <begin position="1"/>
        <end position="22"/>
    </location>
</feature>
<keyword evidence="3" id="KW-1185">Reference proteome</keyword>
<gene>
    <name evidence="2" type="ORF">ACFQZQ_02860</name>
</gene>
<dbReference type="RefSeq" id="WP_386811163.1">
    <property type="nucleotide sequence ID" value="NZ_JBHTIH010000002.1"/>
</dbReference>
<evidence type="ECO:0000313" key="2">
    <source>
        <dbReference type="EMBL" id="MFD0738230.1"/>
    </source>
</evidence>
<dbReference type="Proteomes" id="UP001597090">
    <property type="component" value="Unassembled WGS sequence"/>
</dbReference>
<comment type="caution">
    <text evidence="2">The sequence shown here is derived from an EMBL/GenBank/DDBJ whole genome shotgun (WGS) entry which is preliminary data.</text>
</comment>
<name>A0ABW2YIS4_9GAMM</name>
<feature type="compositionally biased region" description="Low complexity" evidence="1">
    <location>
        <begin position="8"/>
        <end position="19"/>
    </location>
</feature>
<accession>A0ABW2YIS4</accession>
<evidence type="ECO:0000313" key="3">
    <source>
        <dbReference type="Proteomes" id="UP001597090"/>
    </source>
</evidence>
<proteinExistence type="predicted"/>
<sequence>MSSGGGKTTTNTTQSGPPSWAIPQFQSMLSRANAVSNKPYQGYGGQRIAGFSDDTLDGFDMVRQ</sequence>
<reference evidence="3" key="1">
    <citation type="journal article" date="2019" name="Int. J. Syst. Evol. Microbiol.">
        <title>The Global Catalogue of Microorganisms (GCM) 10K type strain sequencing project: providing services to taxonomists for standard genome sequencing and annotation.</title>
        <authorList>
            <consortium name="The Broad Institute Genomics Platform"/>
            <consortium name="The Broad Institute Genome Sequencing Center for Infectious Disease"/>
            <person name="Wu L."/>
            <person name="Ma J."/>
        </authorList>
    </citation>
    <scope>NUCLEOTIDE SEQUENCE [LARGE SCALE GENOMIC DNA]</scope>
    <source>
        <strain evidence="3">CCUG 55491</strain>
    </source>
</reference>
<organism evidence="2 3">
    <name type="scientific">Lysobacter koreensis</name>
    <dbReference type="NCBI Taxonomy" id="266122"/>
    <lineage>
        <taxon>Bacteria</taxon>
        <taxon>Pseudomonadati</taxon>
        <taxon>Pseudomonadota</taxon>
        <taxon>Gammaproteobacteria</taxon>
        <taxon>Lysobacterales</taxon>
        <taxon>Lysobacteraceae</taxon>
        <taxon>Lysobacter</taxon>
    </lineage>
</organism>
<protein>
    <submittedName>
        <fullName evidence="2">Uncharacterized protein</fullName>
    </submittedName>
</protein>
<evidence type="ECO:0000256" key="1">
    <source>
        <dbReference type="SAM" id="MobiDB-lite"/>
    </source>
</evidence>